<reference evidence="4 5" key="1">
    <citation type="journal article" date="2005" name="Science">
        <title>Genome sequence of Theileria parva, a bovine pathogen that transforms lymphocytes.</title>
        <authorList>
            <person name="Gardner M.J."/>
            <person name="Bishop R."/>
            <person name="Shah T."/>
            <person name="de Villiers E.P."/>
            <person name="Carlton J.M."/>
            <person name="Hall N."/>
            <person name="Ren Q."/>
            <person name="Paulsen I.T."/>
            <person name="Pain A."/>
            <person name="Berriman M."/>
            <person name="Wilson R.J.M."/>
            <person name="Sato S."/>
            <person name="Ralph S.A."/>
            <person name="Mann D.J."/>
            <person name="Xiong Z."/>
            <person name="Shallom S.J."/>
            <person name="Weidman J."/>
            <person name="Jiang L."/>
            <person name="Lynn J."/>
            <person name="Weaver B."/>
            <person name="Shoaibi A."/>
            <person name="Domingo A.R."/>
            <person name="Wasawo D."/>
            <person name="Crabtree J."/>
            <person name="Wortman J.R."/>
            <person name="Haas B."/>
            <person name="Angiuoli S.V."/>
            <person name="Creasy T.H."/>
            <person name="Lu C."/>
            <person name="Suh B."/>
            <person name="Silva J.C."/>
            <person name="Utterback T.R."/>
            <person name="Feldblyum T.V."/>
            <person name="Pertea M."/>
            <person name="Allen J."/>
            <person name="Nierman W.C."/>
            <person name="Taracha E.L.N."/>
            <person name="Salzberg S.L."/>
            <person name="White O.R."/>
            <person name="Fitzhugh H.A."/>
            <person name="Morzaria S."/>
            <person name="Venter J.C."/>
            <person name="Fraser C.M."/>
            <person name="Nene V."/>
        </authorList>
    </citation>
    <scope>NUCLEOTIDE SEQUENCE [LARGE SCALE GENOMIC DNA]</scope>
    <source>
        <strain evidence="4 5">Muguga</strain>
    </source>
</reference>
<dbReference type="eggNOG" id="KOG1256">
    <property type="taxonomic scope" value="Eukaryota"/>
</dbReference>
<organism evidence="4 5">
    <name type="scientific">Theileria parva</name>
    <name type="common">East coast fever infection agent</name>
    <dbReference type="NCBI Taxonomy" id="5875"/>
    <lineage>
        <taxon>Eukaryota</taxon>
        <taxon>Sar</taxon>
        <taxon>Alveolata</taxon>
        <taxon>Apicomplexa</taxon>
        <taxon>Aconoidasida</taxon>
        <taxon>Piroplasmida</taxon>
        <taxon>Theileriidae</taxon>
        <taxon>Theileria</taxon>
    </lineage>
</organism>
<dbReference type="AlphaFoldDB" id="Q4N630"/>
<dbReference type="PANTHER" id="PTHR43272:SF33">
    <property type="entry name" value="AMP-BINDING DOMAIN-CONTAINING PROTEIN-RELATED"/>
    <property type="match status" value="1"/>
</dbReference>
<comment type="caution">
    <text evidence="4">The sequence shown here is derived from an EMBL/GenBank/DDBJ whole genome shotgun (WGS) entry which is preliminary data.</text>
</comment>
<dbReference type="FunCoup" id="Q4N630">
    <property type="interactions" value="5"/>
</dbReference>
<dbReference type="PROSITE" id="PS00455">
    <property type="entry name" value="AMP_BINDING"/>
    <property type="match status" value="1"/>
</dbReference>
<keyword evidence="2" id="KW-0067">ATP-binding</keyword>
<evidence type="ECO:0000313" key="4">
    <source>
        <dbReference type="EMBL" id="EAN32393.1"/>
    </source>
</evidence>
<accession>Q4N630</accession>
<dbReference type="InterPro" id="IPR020845">
    <property type="entry name" value="AMP-binding_CS"/>
</dbReference>
<gene>
    <name evidence="4" type="ordered locus">TP02_0107</name>
</gene>
<dbReference type="GO" id="GO:0004467">
    <property type="term" value="F:long-chain fatty acid-CoA ligase activity"/>
    <property type="evidence" value="ECO:0007669"/>
    <property type="project" value="TreeGrafter"/>
</dbReference>
<dbReference type="VEuPathDB" id="PiroplasmaDB:TpMuguga_02g00107"/>
<dbReference type="InterPro" id="IPR000873">
    <property type="entry name" value="AMP-dep_synth/lig_dom"/>
</dbReference>
<keyword evidence="1" id="KW-0547">Nucleotide-binding</keyword>
<dbReference type="GO" id="GO:0005524">
    <property type="term" value="F:ATP binding"/>
    <property type="evidence" value="ECO:0007669"/>
    <property type="project" value="UniProtKB-KW"/>
</dbReference>
<keyword evidence="4" id="KW-0436">Ligase</keyword>
<evidence type="ECO:0000256" key="2">
    <source>
        <dbReference type="ARBA" id="ARBA00022840"/>
    </source>
</evidence>
<feature type="domain" description="AMP-dependent synthetase/ligase" evidence="3">
    <location>
        <begin position="138"/>
        <end position="513"/>
    </location>
</feature>
<evidence type="ECO:0000259" key="3">
    <source>
        <dbReference type="Pfam" id="PF00501"/>
    </source>
</evidence>
<dbReference type="Gene3D" id="3.40.50.12780">
    <property type="entry name" value="N-terminal domain of ligase-like"/>
    <property type="match status" value="1"/>
</dbReference>
<dbReference type="Pfam" id="PF00501">
    <property type="entry name" value="AMP-binding"/>
    <property type="match status" value="1"/>
</dbReference>
<evidence type="ECO:0000313" key="5">
    <source>
        <dbReference type="Proteomes" id="UP000001949"/>
    </source>
</evidence>
<dbReference type="KEGG" id="tpv:TP02_0107"/>
<dbReference type="GeneID" id="3501722"/>
<dbReference type="PANTHER" id="PTHR43272">
    <property type="entry name" value="LONG-CHAIN-FATTY-ACID--COA LIGASE"/>
    <property type="match status" value="1"/>
</dbReference>
<protein>
    <submittedName>
        <fullName evidence="4">Long-chain fatty acid CoA ligase, putative</fullName>
    </submittedName>
</protein>
<dbReference type="STRING" id="5875.Q4N630"/>
<name>Q4N630_THEPA</name>
<dbReference type="OMA" id="NRGELCV"/>
<proteinExistence type="predicted"/>
<dbReference type="InParanoid" id="Q4N630"/>
<dbReference type="GO" id="GO:0005783">
    <property type="term" value="C:endoplasmic reticulum"/>
    <property type="evidence" value="ECO:0007669"/>
    <property type="project" value="TreeGrafter"/>
</dbReference>
<sequence>MEHSEHFTSKTLKEIEGITKSPLVNFKYSKFKQKSNRSDESDVYCPIDDDNLSPKTKAIIPDHINSSFDMLCETAKYFGNNNHLGVREKITLPDGKCEFGNYVFNTYNDSVKYAKIIGTALTKENLIPESTIDNCRFVKKARFLGIWSMNCPYWLLTDYACCGYGFVSVPIYETLGDDALFKIIKTTKMEVACIDSKKISNLEHLFSEFKQLKKVIVFDQLTEDDKRRLEKLGLEYYLMDDLIEKYKCSFVDPPPTKRTDVCTIIYTSGTSGTPKGAVFSNEALIILTERLLNVQNRCRLTFKSCILSFLPLSHVYQRFIEHFIGSIVGRIGYYSGNIKNILDDLNKLSPNFLVGVPRVFTRILTRIRDQIDSKPYLVRKIIGFFVKGKKRVFKKRPHKPNHFFYDLVIKKIKSKFGGKFEIMVLGSASMTDDDVCDIQAFMGTPLAEGWGTTELGVSILQDYRDTKKGTIGGPLHGVEFKLRSIEELGYDARGSPPRGELLVRARGIMLGYFADENLTNEVLDDEGWYRTGDVVELMPNLGLKILDRARNFFKMSQGEYIAPDKLENAYVNAKLVDQVFVHGEPTENHLVGIVVVSKENVELWAQANGLAGKTVRELLTNEKLKTRIMEDFEKIAKSQNFNSLERLKVFTLVDQPFSVEDGMLTPTFKSVRYKIKARYNAEIKQMYNDVKQTNNSS</sequence>
<dbReference type="EMBL" id="AAGK01000002">
    <property type="protein sequence ID" value="EAN32393.1"/>
    <property type="molecule type" value="Genomic_DNA"/>
</dbReference>
<dbReference type="GO" id="GO:0016020">
    <property type="term" value="C:membrane"/>
    <property type="evidence" value="ECO:0007669"/>
    <property type="project" value="TreeGrafter"/>
</dbReference>
<dbReference type="SUPFAM" id="SSF56801">
    <property type="entry name" value="Acetyl-CoA synthetase-like"/>
    <property type="match status" value="1"/>
</dbReference>
<dbReference type="InterPro" id="IPR042099">
    <property type="entry name" value="ANL_N_sf"/>
</dbReference>
<evidence type="ECO:0000256" key="1">
    <source>
        <dbReference type="ARBA" id="ARBA00022741"/>
    </source>
</evidence>
<dbReference type="Proteomes" id="UP000001949">
    <property type="component" value="Unassembled WGS sequence"/>
</dbReference>
<keyword evidence="5" id="KW-1185">Reference proteome</keyword>